<dbReference type="HOGENOM" id="CLU_013856_1_0_1"/>
<dbReference type="GO" id="GO:0016567">
    <property type="term" value="P:protein ubiquitination"/>
    <property type="evidence" value="ECO:0007669"/>
    <property type="project" value="UniProtKB-UniPathway"/>
</dbReference>
<feature type="compositionally biased region" description="Basic and acidic residues" evidence="1">
    <location>
        <begin position="343"/>
        <end position="367"/>
    </location>
</feature>
<dbReference type="InterPro" id="IPR036390">
    <property type="entry name" value="WH_DNA-bd_sf"/>
</dbReference>
<accession>A0A086T7Z4</accession>
<proteinExistence type="predicted"/>
<feature type="compositionally biased region" description="Low complexity" evidence="1">
    <location>
        <begin position="117"/>
        <end position="137"/>
    </location>
</feature>
<feature type="region of interest" description="Disordered" evidence="1">
    <location>
        <begin position="100"/>
        <end position="216"/>
    </location>
</feature>
<sequence>MNSLKIPEGGVMLKGSPGQDSDPLPQQAFPISLSDSVIEGMIQCVQDGGNIQLELGAKPTFLYGSKSHRISSSPDDHPCDLYLTQPYNSLREGIQIPAMSIFRNPDRPSAKPRGPVASSGSSKANGSGDSSSASNLDSDVEALRKGMAAEDAKKERSVLLSGPLPTKKKGAPKMNKLPWGNTGNNRSLSTSPALKPLASPSPNPADPTQRAKQQRAPLVHELAVCDQTTEHLREKWEGSPEDFQTALEKVADYSPSSKRWTMRKSYWKELDVWNYDYDSGDREEAIKNAIKKYDNIRLSASEKEWDRLNPKDQRGKGICLSALQSKLAKGPTYSPAHPTIKVQKAEENSTSASRDDGDVAPKDKQKLGGEAMTRSSSNPLPKTKKMTGSEAQAKRLLNPSKAKATASKKASPTKGSSKSSKSSKANGGRGPLSQEIIENSDSSGDEAVPLAKTKPVAKVAAKPAESTVKKLAERPVEKATPKPKPVARDPVSKPASKPAPKRRLDDDDSSSSSGTPLSQRMKPKQPLPAQPLKKRPLDAPRQAPREPAPSQTKNKNTSPTKSSPLASSPPTNASDMTDEGPPVAKKRKAEVEQKAPSAKRRAADGPVPAEVLSQAQKFKTFYSKYEALHHEISSLDNPPQDKLADLRDMRERLAHMKAQIYKKYRG</sequence>
<dbReference type="UniPathway" id="UPA00143"/>
<feature type="compositionally biased region" description="Low complexity" evidence="1">
    <location>
        <begin position="398"/>
        <end position="426"/>
    </location>
</feature>
<feature type="compositionally biased region" description="Basic and acidic residues" evidence="1">
    <location>
        <begin position="467"/>
        <end position="491"/>
    </location>
</feature>
<dbReference type="AlphaFoldDB" id="A0A086T7Z4"/>
<comment type="caution">
    <text evidence="3">The sequence shown here is derived from an EMBL/GenBank/DDBJ whole genome shotgun (WGS) entry which is preliminary data.</text>
</comment>
<organism evidence="3 4">
    <name type="scientific">Hapsidospora chrysogenum (strain ATCC 11550 / CBS 779.69 / DSM 880 / IAM 14645 / JCM 23072 / IMI 49137)</name>
    <name type="common">Acremonium chrysogenum</name>
    <dbReference type="NCBI Taxonomy" id="857340"/>
    <lineage>
        <taxon>Eukaryota</taxon>
        <taxon>Fungi</taxon>
        <taxon>Dikarya</taxon>
        <taxon>Ascomycota</taxon>
        <taxon>Pezizomycotina</taxon>
        <taxon>Sordariomycetes</taxon>
        <taxon>Hypocreomycetidae</taxon>
        <taxon>Hypocreales</taxon>
        <taxon>Bionectriaceae</taxon>
        <taxon>Hapsidospora</taxon>
    </lineage>
</organism>
<evidence type="ECO:0000259" key="2">
    <source>
        <dbReference type="Pfam" id="PF22960"/>
    </source>
</evidence>
<gene>
    <name evidence="3" type="ORF">ACRE_037180</name>
</gene>
<feature type="region of interest" description="Disordered" evidence="1">
    <location>
        <begin position="1"/>
        <end position="21"/>
    </location>
</feature>
<dbReference type="Proteomes" id="UP000029964">
    <property type="component" value="Unassembled WGS sequence"/>
</dbReference>
<dbReference type="EMBL" id="JPKY01000031">
    <property type="protein sequence ID" value="KFH45476.1"/>
    <property type="molecule type" value="Genomic_DNA"/>
</dbReference>
<evidence type="ECO:0000256" key="1">
    <source>
        <dbReference type="SAM" id="MobiDB-lite"/>
    </source>
</evidence>
<feature type="compositionally biased region" description="Low complexity" evidence="1">
    <location>
        <begin position="447"/>
        <end position="464"/>
    </location>
</feature>
<name>A0A086T7Z4_HAPC1</name>
<feature type="domain" description="E3 ubiquitin-protein ligase UBR1-like winged-helix" evidence="2">
    <location>
        <begin position="229"/>
        <end position="293"/>
    </location>
</feature>
<dbReference type="STRING" id="857340.A0A086T7Z4"/>
<dbReference type="Pfam" id="PF22960">
    <property type="entry name" value="WHD_UBR1"/>
    <property type="match status" value="1"/>
</dbReference>
<feature type="compositionally biased region" description="Polar residues" evidence="1">
    <location>
        <begin position="549"/>
        <end position="575"/>
    </location>
</feature>
<reference evidence="4" key="1">
    <citation type="journal article" date="2014" name="Genome Announc.">
        <title>Genome sequence and annotation of Acremonium chrysogenum, producer of the beta-lactam antibiotic cephalosporin C.</title>
        <authorList>
            <person name="Terfehr D."/>
            <person name="Dahlmann T.A."/>
            <person name="Specht T."/>
            <person name="Zadra I."/>
            <person name="Kuernsteiner H."/>
            <person name="Kueck U."/>
        </authorList>
    </citation>
    <scope>NUCLEOTIDE SEQUENCE [LARGE SCALE GENOMIC DNA]</scope>
    <source>
        <strain evidence="4">ATCC 11550 / CBS 779.69 / DSM 880 / IAM 14645 / JCM 23072 / IMI 49137</strain>
    </source>
</reference>
<feature type="region of interest" description="Disordered" evidence="1">
    <location>
        <begin position="327"/>
        <end position="609"/>
    </location>
</feature>
<evidence type="ECO:0000313" key="4">
    <source>
        <dbReference type="Proteomes" id="UP000029964"/>
    </source>
</evidence>
<protein>
    <recommendedName>
        <fullName evidence="2">E3 ubiquitin-protein ligase UBR1-like winged-helix domain-containing protein</fullName>
    </recommendedName>
</protein>
<feature type="compositionally biased region" description="Basic and acidic residues" evidence="1">
    <location>
        <begin position="141"/>
        <end position="157"/>
    </location>
</feature>
<keyword evidence="4" id="KW-1185">Reference proteome</keyword>
<dbReference type="SUPFAM" id="SSF46785">
    <property type="entry name" value="Winged helix' DNA-binding domain"/>
    <property type="match status" value="1"/>
</dbReference>
<dbReference type="InterPro" id="IPR055194">
    <property type="entry name" value="UBR1-like_WH"/>
</dbReference>
<feature type="compositionally biased region" description="Low complexity" evidence="1">
    <location>
        <begin position="187"/>
        <end position="198"/>
    </location>
</feature>
<evidence type="ECO:0000313" key="3">
    <source>
        <dbReference type="EMBL" id="KFH45476.1"/>
    </source>
</evidence>
<dbReference type="OrthoDB" id="2587563at2759"/>